<dbReference type="InterPro" id="IPR011006">
    <property type="entry name" value="CheY-like_superfamily"/>
</dbReference>
<gene>
    <name evidence="3" type="ORF">GHJ91_23705</name>
</gene>
<dbReference type="Gene3D" id="3.40.50.2300">
    <property type="match status" value="1"/>
</dbReference>
<reference evidence="3" key="1">
    <citation type="journal article" date="2013" name="Genome Biol.">
        <title>Comparative genomics of the core and accessory genomes of 48 Sinorhizobium strains comprising five genospecies.</title>
        <authorList>
            <person name="Sugawara M."/>
            <person name="Epstein B."/>
            <person name="Badgley B.D."/>
            <person name="Unno T."/>
            <person name="Xu L."/>
            <person name="Reese J."/>
            <person name="Gyaneshwar P."/>
            <person name="Denny R."/>
            <person name="Mudge J."/>
            <person name="Bharti A.K."/>
            <person name="Farmer A.D."/>
            <person name="May G.D."/>
            <person name="Woodward J.E."/>
            <person name="Medigue C."/>
            <person name="Vallenet D."/>
            <person name="Lajus A."/>
            <person name="Rouy Z."/>
            <person name="Martinez-Vaz B."/>
            <person name="Tiffin P."/>
            <person name="Young N.D."/>
            <person name="Sadowsky M.J."/>
        </authorList>
    </citation>
    <scope>NUCLEOTIDE SEQUENCE</scope>
    <source>
        <strain evidence="3">M1</strain>
    </source>
</reference>
<accession>A0A6G1WQZ8</accession>
<dbReference type="AlphaFoldDB" id="A0A6G1WQZ8"/>
<sequence length="78" mass="8378">MGCVVLDMHLGGKSGIELLHRLRAFGINLSVIFITAVEDEGLELEAVKAGCVAFLHKPFPAFILISAVNRALMVSPDD</sequence>
<dbReference type="GO" id="GO:0000160">
    <property type="term" value="P:phosphorelay signal transduction system"/>
    <property type="evidence" value="ECO:0007669"/>
    <property type="project" value="InterPro"/>
</dbReference>
<dbReference type="Pfam" id="PF00072">
    <property type="entry name" value="Response_reg"/>
    <property type="match status" value="1"/>
</dbReference>
<evidence type="ECO:0000313" key="3">
    <source>
        <dbReference type="EMBL" id="MQW72067.1"/>
    </source>
</evidence>
<dbReference type="EMBL" id="WISB01000133">
    <property type="protein sequence ID" value="MQW72067.1"/>
    <property type="molecule type" value="Genomic_DNA"/>
</dbReference>
<dbReference type="InterPro" id="IPR001789">
    <property type="entry name" value="Sig_transdc_resp-reg_receiver"/>
</dbReference>
<organism evidence="3">
    <name type="scientific">Sinorhizobium medicae</name>
    <dbReference type="NCBI Taxonomy" id="110321"/>
    <lineage>
        <taxon>Bacteria</taxon>
        <taxon>Pseudomonadati</taxon>
        <taxon>Pseudomonadota</taxon>
        <taxon>Alphaproteobacteria</taxon>
        <taxon>Hyphomicrobiales</taxon>
        <taxon>Rhizobiaceae</taxon>
        <taxon>Sinorhizobium/Ensifer group</taxon>
        <taxon>Sinorhizobium</taxon>
    </lineage>
</organism>
<protein>
    <submittedName>
        <fullName evidence="3">Response regulator</fullName>
    </submittedName>
</protein>
<evidence type="ECO:0000256" key="1">
    <source>
        <dbReference type="PROSITE-ProRule" id="PRU00169"/>
    </source>
</evidence>
<comment type="caution">
    <text evidence="3">The sequence shown here is derived from an EMBL/GenBank/DDBJ whole genome shotgun (WGS) entry which is preliminary data.</text>
</comment>
<dbReference type="SUPFAM" id="SSF52172">
    <property type="entry name" value="CheY-like"/>
    <property type="match status" value="1"/>
</dbReference>
<feature type="modified residue" description="4-aspartylphosphate" evidence="1">
    <location>
        <position position="7"/>
    </location>
</feature>
<dbReference type="PROSITE" id="PS50110">
    <property type="entry name" value="RESPONSE_REGULATORY"/>
    <property type="match status" value="1"/>
</dbReference>
<feature type="domain" description="Response regulatory" evidence="2">
    <location>
        <begin position="1"/>
        <end position="72"/>
    </location>
</feature>
<evidence type="ECO:0000259" key="2">
    <source>
        <dbReference type="PROSITE" id="PS50110"/>
    </source>
</evidence>
<proteinExistence type="predicted"/>
<name>A0A6G1WQZ8_9HYPH</name>
<keyword evidence="1" id="KW-0597">Phosphoprotein</keyword>